<evidence type="ECO:0000256" key="11">
    <source>
        <dbReference type="SAM" id="Phobius"/>
    </source>
</evidence>
<feature type="domain" description="EGF-like" evidence="14">
    <location>
        <begin position="2347"/>
        <end position="2384"/>
    </location>
</feature>
<dbReference type="FunFam" id="2.10.25.10:FF:000246">
    <property type="entry name" value="EGF-like repeat and discoidin I-like domain-containing protein 3"/>
    <property type="match status" value="1"/>
</dbReference>
<dbReference type="Pfam" id="PF07699">
    <property type="entry name" value="Ephrin_rec_like"/>
    <property type="match status" value="9"/>
</dbReference>
<keyword evidence="2 11" id="KW-0812">Transmembrane</keyword>
<dbReference type="SMART" id="SM00034">
    <property type="entry name" value="CLECT"/>
    <property type="match status" value="1"/>
</dbReference>
<dbReference type="EMBL" id="CAJFCJ010000020">
    <property type="protein sequence ID" value="CAD5124417.1"/>
    <property type="molecule type" value="Genomic_DNA"/>
</dbReference>
<feature type="disulfide bond" evidence="9">
    <location>
        <begin position="2527"/>
        <end position="2536"/>
    </location>
</feature>
<dbReference type="PROSITE" id="PS01187">
    <property type="entry name" value="EGF_CA"/>
    <property type="match status" value="5"/>
</dbReference>
<dbReference type="InterPro" id="IPR000152">
    <property type="entry name" value="EGF-type_Asp/Asn_hydroxyl_site"/>
</dbReference>
<dbReference type="PROSITE" id="PS50041">
    <property type="entry name" value="C_TYPE_LECTIN_2"/>
    <property type="match status" value="1"/>
</dbReference>
<feature type="disulfide bond" evidence="9">
    <location>
        <begin position="2257"/>
        <end position="2266"/>
    </location>
</feature>
<dbReference type="Gene3D" id="3.10.100.10">
    <property type="entry name" value="Mannose-Binding Protein A, subunit A"/>
    <property type="match status" value="1"/>
</dbReference>
<dbReference type="FunFam" id="2.10.25.10:FF:000472">
    <property type="entry name" value="Uncharacterized protein, isoform A"/>
    <property type="match status" value="1"/>
</dbReference>
<dbReference type="CDD" id="cd00054">
    <property type="entry name" value="EGF_CA"/>
    <property type="match status" value="7"/>
</dbReference>
<feature type="domain" description="EGF-like" evidence="14">
    <location>
        <begin position="2463"/>
        <end position="2500"/>
    </location>
</feature>
<keyword evidence="6 9" id="KW-1015">Disulfide bond</keyword>
<comment type="caution">
    <text evidence="9">Lacks conserved residue(s) required for the propagation of feature annotation.</text>
</comment>
<dbReference type="InterPro" id="IPR035914">
    <property type="entry name" value="Sperma_CUB_dom_sf"/>
</dbReference>
<dbReference type="SMART" id="SM00042">
    <property type="entry name" value="CUB"/>
    <property type="match status" value="3"/>
</dbReference>
<feature type="domain" description="EGF-like" evidence="14">
    <location>
        <begin position="2269"/>
        <end position="2305"/>
    </location>
</feature>
<dbReference type="SUPFAM" id="SSF49854">
    <property type="entry name" value="Spermadhesin, CUB domain"/>
    <property type="match status" value="3"/>
</dbReference>
<evidence type="ECO:0000259" key="16">
    <source>
        <dbReference type="PROSITE" id="PS50825"/>
    </source>
</evidence>
<feature type="signal peptide" evidence="12">
    <location>
        <begin position="1"/>
        <end position="18"/>
    </location>
</feature>
<feature type="disulfide bond" evidence="9">
    <location>
        <begin position="2295"/>
        <end position="2304"/>
    </location>
</feature>
<feature type="domain" description="Apple" evidence="18">
    <location>
        <begin position="336"/>
        <end position="409"/>
    </location>
</feature>
<reference evidence="19 20" key="1">
    <citation type="submission" date="2020-08" db="EMBL/GenBank/DDBJ databases">
        <authorList>
            <person name="Hejnol A."/>
        </authorList>
    </citation>
    <scope>NUCLEOTIDE SEQUENCE [LARGE SCALE GENOMIC DNA]</scope>
</reference>
<keyword evidence="7" id="KW-0325">Glycoprotein</keyword>
<evidence type="ECO:0000256" key="1">
    <source>
        <dbReference type="ARBA" id="ARBA00022536"/>
    </source>
</evidence>
<dbReference type="Gene3D" id="2.10.25.10">
    <property type="entry name" value="Laminin"/>
    <property type="match status" value="13"/>
</dbReference>
<dbReference type="InterPro" id="IPR016187">
    <property type="entry name" value="CTDL_fold"/>
</dbReference>
<feature type="disulfide bond" evidence="9">
    <location>
        <begin position="2490"/>
        <end position="2499"/>
    </location>
</feature>
<feature type="transmembrane region" description="Helical" evidence="11">
    <location>
        <begin position="3859"/>
        <end position="3885"/>
    </location>
</feature>
<dbReference type="PROSITE" id="PS00022">
    <property type="entry name" value="EGF_1"/>
    <property type="match status" value="10"/>
</dbReference>
<dbReference type="SMART" id="SM00181">
    <property type="entry name" value="EGF"/>
    <property type="match status" value="22"/>
</dbReference>
<dbReference type="SMART" id="SM00223">
    <property type="entry name" value="APPLE"/>
    <property type="match status" value="1"/>
</dbReference>
<feature type="domain" description="CUB" evidence="13">
    <location>
        <begin position="538"/>
        <end position="649"/>
    </location>
</feature>
<keyword evidence="10" id="KW-0768">Sushi</keyword>
<proteinExistence type="predicted"/>
<feature type="disulfide bond" evidence="9">
    <location>
        <begin position="2412"/>
        <end position="2421"/>
    </location>
</feature>
<dbReference type="Pfam" id="PF00431">
    <property type="entry name" value="CUB"/>
    <property type="match status" value="3"/>
</dbReference>
<feature type="disulfide bond" evidence="8">
    <location>
        <begin position="538"/>
        <end position="565"/>
    </location>
</feature>
<evidence type="ECO:0000256" key="6">
    <source>
        <dbReference type="ARBA" id="ARBA00023157"/>
    </source>
</evidence>
<evidence type="ECO:0000259" key="14">
    <source>
        <dbReference type="PROSITE" id="PS50026"/>
    </source>
</evidence>
<feature type="domain" description="HYR" evidence="16">
    <location>
        <begin position="1271"/>
        <end position="1353"/>
    </location>
</feature>
<comment type="caution">
    <text evidence="19">The sequence shown here is derived from an EMBL/GenBank/DDBJ whole genome shotgun (WGS) entry which is preliminary data.</text>
</comment>
<feature type="domain" description="EGF-like" evidence="14">
    <location>
        <begin position="2307"/>
        <end position="2345"/>
    </location>
</feature>
<dbReference type="Gene3D" id="2.60.120.290">
    <property type="entry name" value="Spermadhesin, CUB domain"/>
    <property type="match status" value="3"/>
</dbReference>
<feature type="disulfide bond" evidence="9">
    <location>
        <begin position="2335"/>
        <end position="2344"/>
    </location>
</feature>
<dbReference type="SMART" id="SM01411">
    <property type="entry name" value="Ephrin_rec_like"/>
    <property type="match status" value="13"/>
</dbReference>
<feature type="disulfide bond" evidence="9">
    <location>
        <begin position="1843"/>
        <end position="1852"/>
    </location>
</feature>
<feature type="domain" description="EGF-like" evidence="14">
    <location>
        <begin position="2386"/>
        <end position="2422"/>
    </location>
</feature>
<dbReference type="InterPro" id="IPR035976">
    <property type="entry name" value="Sushi/SCR/CCP_sf"/>
</dbReference>
<feature type="chain" id="PRO_5029578868" evidence="12">
    <location>
        <begin position="19"/>
        <end position="3967"/>
    </location>
</feature>
<feature type="domain" description="Sushi" evidence="17">
    <location>
        <begin position="1147"/>
        <end position="1210"/>
    </location>
</feature>
<evidence type="ECO:0000256" key="10">
    <source>
        <dbReference type="PROSITE-ProRule" id="PRU00302"/>
    </source>
</evidence>
<feature type="disulfide bond" evidence="9">
    <location>
        <begin position="898"/>
        <end position="908"/>
    </location>
</feature>
<dbReference type="InterPro" id="IPR013032">
    <property type="entry name" value="EGF-like_CS"/>
</dbReference>
<dbReference type="InterPro" id="IPR016186">
    <property type="entry name" value="C-type_lectin-like/link_sf"/>
</dbReference>
<dbReference type="InterPro" id="IPR018097">
    <property type="entry name" value="EGF_Ca-bd_CS"/>
</dbReference>
<gene>
    <name evidence="19" type="ORF">DGYR_LOCUS11960</name>
</gene>
<feature type="domain" description="EGF-like" evidence="14">
    <location>
        <begin position="2424"/>
        <end position="2461"/>
    </location>
</feature>
<keyword evidence="11" id="KW-0472">Membrane</keyword>
<feature type="domain" description="EGF-like" evidence="14">
    <location>
        <begin position="1855"/>
        <end position="1891"/>
    </location>
</feature>
<evidence type="ECO:0000256" key="5">
    <source>
        <dbReference type="ARBA" id="ARBA00022989"/>
    </source>
</evidence>
<sequence length="3967" mass="436146">MKIISLLFVFGLNASIKCQEASQAFPFNYEELKEVKDKLTCPQDYEKRGADCYKVFTTKLTFDEAEVICESGGGHLTSIDGATSNEFISELIRKKDSNIVNYWIGYNRQNVDSSTPKKAFHVSGKQTETSIGYWGPGQPNINKGECVKITYENKFPFWNFAWCGEKLPFICMKPACVSDQFYCEKTGKCIKNEYLCDGFDDCGDRSDELLDNQKCSDRCVFYKKGTESGNIVSEGFPTSYASYKECIWIIEAPPGRRVQFKFNDLQTESGFDVIDIWLNGNTFEKSRFAASLSGVKSVGQVPTFISENNFMIIRFSTDGSIGNKGFSGTWTSTYKCEMRKKENYMQTGEDLITLEGSDENSCITSCESKINCHAFTFYTTKGRCIQHSKIVKPIPNKSNDITSFWVKTCPGVPTTQTSLEYLPGGNGDVPTATDEWQYIMSPFYPLNYPSNIKIDWLIKASQFSLITIQVLDVKLGEKDQLVVKNGDSDSSKVLATLDATSKANDLIIITTVNSAYIYLDSKSEKTNVGFQIRYKIGCDVELTGKSGSIQTPGFGIEDYPALQTCKWLIKTDSPITVKFPSADFRLGTGDFLQIFRGITDQTQPVHSGSGFSGLNAPTKLQVNNGQLLIKFTSDANIESTGFSAKYSIDCPDYQRNVDTSITSGTYSANFGSKFTVSCLNAGYYFSAEEFFEKSAVELRCEIGGKWNYNRLPQCVKRYCGHVPDVNNGYIEKTTGVVLGQTATFKCFPGFSISPNGNVNCQADGKWSSSPKCESQNCPPRGPPPNSVLSRVHGEGFEYGTVLTTQCNEGFEYYKGNHVIYCKNGGEWSGELATCRKKKCPVTQIPNASSNKQTAFIEFEDVITYTCKEGFEINGTASLACKADQTLGSLPYCQDKNECLGSHGCQHKCENSIGSYICKCRDGFKLSANDGKTCSNIDECAIGDKGGCSQICTDDPQGSYACSCSSGYSLFTTNGQSGFTKHPSETGTQRGDLYHYNHTCIPNECKEDIGNTIANGAILNTKSRYYFGDEVEYECSLGYQLSGAGNNIRTKRTCGEDGKWSGNTPTCVRARCDSLSIPSSVINRPSEVSTGSSVEFGMKVTWKCDLSRKGEKGKFIEKSRTCLWDTANGDKTKQAYRLVGDDLECGILDCGDPGVLIGFSGTKPSNTEYLQEFRFACKAGYQKTGTSSKGNDIVACEKDGHWGLNDLKCSGPTCTDPGTPPEAVQHSVSYEEGQVVTYTCNRPGYNPKPSQLKCVFNGGTPTWDDATSVVCEDGEAPKFTDCVNDKIVIINRLDTLSLSKPHVTDNSGAVKSVTIKAGSIDINAPIKADSDITWVAEDYEGNAAECNVKIKIRERSVVSISGCPDHQTETVVSKNEDRQVTTKGANSIIGAVKQSKEPNLIDVNYKNIGKVFTVTIKAWDESENMAECKYQYLIESGKCVEWSLREPKNGNKNCAIAPGGTVCTMTCESGYVFPDGKTTRVYSCQSGNDWDIGNEVPDCVKPKEATYLQEIQLIYKASTFSLISENCAAEYLSVIRSKKALIEKTADEQDHCSIVNVKMPDSVDEAIKGRSVVSNFYVTLSWSITPFETVKSRKDRCASLTTAFLQTLVKGEKGFAEHLFEIVPSSTSGCLRLLLQTGNQFQESHGYVCPVGKAKEDLCIPCSPGYHSVAGECQECPKGTFQESINKDECTMCPNNTFTYNSGSLSRDDCKPVCERGMISSSKLPPCRQCPVDTYWISPEKCQACPTGTETEGRTGAKSLEECRARCKPGEFSVTGRAPCRKCPKGFYQNLDGSTTCKECQSDETTASEGADDASLCISSRVCQPSPCLNGNCNVKNHRAICNCQAGWTGDLCDQNIDECASNPCFYDGKCTDKVNDFECECKKRIKISFEEKSNQAPSDGNVLAYSSNQGATREGCMQTCKEDSSCTNALYQTLDSRCILFKGEGTSFVPYPNSLLFIKKQTESDAYSGKRCEIEANDCLNNQCANGGMCQDLDGNYKCLCLTTSIFSGQFCEQSQDICARSPCQNGGTCEKLSSFRRKCLCVDGFIGKDCETNVDECASNPCMNGGTCRNLLNRFVCDCNSRYFEGERCEKRKTNPCNGVSCSGRGRCIEDYENSATKCLCSEGYRSDYFWMEWQDTDKPDTNDDDDEHYVANNVCSGTKPLEIRCRDAKSKKTWSETGDVLIVPCELDGGLVCLNSNQTNNRTCSNYEVRYKCSLLAVRNGISDCVVDDACVDDPCERGTCRPRPGENPPYICGCPTGFFGAKCQHEQNECDVEPCINGGKCIDKTGGYMCECPSGYEGFNCERQKNLCQPNPCKAEWTQECKNSVNDYECVCRGGYQGKNCTEEIKECDSNPCLNDAPCEEKEGSGYKCNCPSGYDGLNCEKMKNNCNDDTCKRDAKCFNVFNTFYCACKPGTFNAICSDGPKLCENANPCLNGGTCSIKDGRAVCKCPPAFTGDGCEKEKDYCGANSICQNGGTCSLTNNGYNCECPSGFMGTNCETNIDDCRNVQCNGGQCIDGVNEYFCRCTNGVVGSNCGKLIDRNFDIAFLRATKDSSAVSPVPFKMEKRMMSLGVFVRYLSQADTGLFLTLFSSESETTKEIDEKLLHIDHTGVTLFFDGGDRFLPFGANHRVNDGQWHYVVITFDSNKAVAKLFVDGAQANILSSYKPDYELPKYGIIRIGDKYDMNKKASVKNEGLLGYVSLVQFWNRELSTNEIDEAQKLGNDNPASLINEITLDWSLMNTESGATRIIPSVRKIKICPSDKIGNDCSQNNDKIGPNVVSCPSNIVKTGSSRLISVTWTEPTFNKNTEKSFNYVNGQVFTAGVYQVIYVARDKLNNVAICKFKIFIRRDDCNNPSAPLNGITPTRTTYKNLYVNSQPSCSASYYPLLPSPIFYTCGPIGTFNLKDPWHEFKFPPCGRIGVKSFTLTASWGYDLTSCQSTATNGLKSKIIEDIRTLHTNQKGQTGQGLCNADNNCGNAVVTVTCSGNRADADISIKNSLRYIGSTRTTITLNKAAMQDGLFITDNVAGGNKIITSSFKTEIVISCPQFYHKVDDECVQCTKGYMYDESDKSCKACDIGEYSESDGSSSCSRCGTGQTTATKGTSNKNNCILSCSPGQYYSLSDRRCRQCEKGYYQEDSGKTYCLPCVLGKTTNGDGKSKETDCIDQCESGEALQSDGTCKKCPIGTYRNKASKELSCQQCPSGTTSKEEGAKSTADCNRVKCELGYIREGDNPGVCKACPVGEYRSDETKDTECVKCPDKKTTEQEATINEMFCKFFCPAGKRLKYQIINNKNETSCEPCPLGMFKTENEPFSETCTNCPGNKPDTAYVGATSRDQCRYGNCTKGYSLVLHPDRKECKICPLGTYQPYEDFSPGNNECIKCPTDKTTKKLGSSAKEDCESVCESGYQRDISQTNFICMKCPIGKYKDNTIEENEPKTFMNPFSNCTECDNGMITPEEASKTRGACTVPPCKPGEYLDTDVNQCKVCPKGKYQSKKWQKKCLDCPKFFTTPSTGAKSSSDCNTVASSKKFIFNVVFSDTFNSQLTNRSSSDFKNFELRVINMLKPALSSFNSFMFTNIIRFEEGSTAAFTATYFDTTKSPPREDDLKLKVDEILKNPENSNQLKTASILPRESTEKCDQGQGLSFDDGCYDCPKGTYQPPESPDTCIKCNDQFDTIKDKTAGKHDEVCLKICPPGKRRIGTSDCVDCGIGEYKANANIMDKCDKCEDLNTIGKQITEGPAATGSGACFRECDLGEENNSCSKCKVGYFKSNKTKRNCEKCPEGYTTKGSGSTKMKPSNEEDRHGCHQACLILGAGYCKNQGKCNPPEDSGGWKPPTCICEADYKGSTCQDIKEDNTVSYIIGGTIGGVAGILFIVLAVLAVLGLCRYHKFSHKPLKQNMNDANDTSDKKPLPITTPQTMMVAQPGVYSPMGVGGAPTNRAGTPSATLVNMTQSKFDKQHMYIQYIKP</sequence>
<feature type="domain" description="Sushi" evidence="17">
    <location>
        <begin position="1002"/>
        <end position="1068"/>
    </location>
</feature>
<dbReference type="InterPro" id="IPR001881">
    <property type="entry name" value="EGF-like_Ca-bd_dom"/>
</dbReference>
<dbReference type="CDD" id="cd00037">
    <property type="entry name" value="CLECT"/>
    <property type="match status" value="1"/>
</dbReference>
<dbReference type="CDD" id="cd00033">
    <property type="entry name" value="CCP"/>
    <property type="match status" value="3"/>
</dbReference>
<feature type="disulfide bond" evidence="9">
    <location>
        <begin position="2316"/>
        <end position="2333"/>
    </location>
</feature>
<dbReference type="SUPFAM" id="SSF49899">
    <property type="entry name" value="Concanavalin A-like lectins/glucanases"/>
    <property type="match status" value="1"/>
</dbReference>
<accession>A0A7I8W795</accession>
<name>A0A7I8W795_9ANNE</name>
<evidence type="ECO:0000256" key="9">
    <source>
        <dbReference type="PROSITE-ProRule" id="PRU00076"/>
    </source>
</evidence>
<dbReference type="GO" id="GO:0006508">
    <property type="term" value="P:proteolysis"/>
    <property type="evidence" value="ECO:0007669"/>
    <property type="project" value="InterPro"/>
</dbReference>
<feature type="domain" description="Apple" evidence="18">
    <location>
        <begin position="1881"/>
        <end position="1972"/>
    </location>
</feature>
<feature type="disulfide bond" evidence="9">
    <location>
        <begin position="2233"/>
        <end position="2243"/>
    </location>
</feature>
<dbReference type="InterPro" id="IPR001304">
    <property type="entry name" value="C-type_lectin-like"/>
</dbReference>
<evidence type="ECO:0000259" key="15">
    <source>
        <dbReference type="PROSITE" id="PS50041"/>
    </source>
</evidence>
<dbReference type="PROSITE" id="PS50923">
    <property type="entry name" value="SUSHI"/>
    <property type="match status" value="7"/>
</dbReference>
<dbReference type="PROSITE" id="PS01180">
    <property type="entry name" value="CUB"/>
    <property type="match status" value="2"/>
</dbReference>
<feature type="domain" description="EGF-like" evidence="14">
    <location>
        <begin position="935"/>
        <end position="973"/>
    </location>
</feature>
<dbReference type="PROSITE" id="PS50948">
    <property type="entry name" value="PAN"/>
    <property type="match status" value="2"/>
</dbReference>
<feature type="domain" description="Sushi" evidence="17">
    <location>
        <begin position="717"/>
        <end position="774"/>
    </location>
</feature>
<dbReference type="Pfam" id="PF00008">
    <property type="entry name" value="EGF"/>
    <property type="match status" value="3"/>
</dbReference>
<feature type="disulfide bond" evidence="9">
    <location>
        <begin position="2042"/>
        <end position="2051"/>
    </location>
</feature>
<feature type="domain" description="Sushi" evidence="17">
    <location>
        <begin position="775"/>
        <end position="836"/>
    </location>
</feature>
<evidence type="ECO:0000256" key="12">
    <source>
        <dbReference type="SAM" id="SignalP"/>
    </source>
</evidence>
<dbReference type="SMART" id="SM00032">
    <property type="entry name" value="CCP"/>
    <property type="match status" value="8"/>
</dbReference>
<feature type="domain" description="HYR" evidence="16">
    <location>
        <begin position="2773"/>
        <end position="2850"/>
    </location>
</feature>
<dbReference type="SUPFAM" id="SSF57424">
    <property type="entry name" value="LDL receptor-like module"/>
    <property type="match status" value="1"/>
</dbReference>
<keyword evidence="1 9" id="KW-0245">EGF-like domain</keyword>
<evidence type="ECO:0000259" key="18">
    <source>
        <dbReference type="PROSITE" id="PS50948"/>
    </source>
</evidence>
<dbReference type="InterPro" id="IPR000859">
    <property type="entry name" value="CUB_dom"/>
</dbReference>
<dbReference type="CDD" id="cd00112">
    <property type="entry name" value="LDLa"/>
    <property type="match status" value="1"/>
</dbReference>
<keyword evidence="4" id="KW-0677">Repeat</keyword>
<feature type="domain" description="Sushi" evidence="17">
    <location>
        <begin position="837"/>
        <end position="894"/>
    </location>
</feature>
<feature type="disulfide bond" evidence="9">
    <location>
        <begin position="2451"/>
        <end position="2460"/>
    </location>
</feature>
<dbReference type="InterPro" id="IPR013320">
    <property type="entry name" value="ConA-like_dom_sf"/>
</dbReference>
<dbReference type="PROSITE" id="PS50825">
    <property type="entry name" value="HYR"/>
    <property type="match status" value="2"/>
</dbReference>
<dbReference type="Gene3D" id="2.10.50.10">
    <property type="entry name" value="Tumor Necrosis Factor Receptor, subunit A, domain 2"/>
    <property type="match status" value="8"/>
</dbReference>
<dbReference type="SUPFAM" id="SSF57184">
    <property type="entry name" value="Growth factor receptor domain"/>
    <property type="match status" value="6"/>
</dbReference>
<dbReference type="PANTHER" id="PTHR12916:SF4">
    <property type="entry name" value="UNINFLATABLE, ISOFORM C"/>
    <property type="match status" value="1"/>
</dbReference>
<dbReference type="GO" id="GO:0005576">
    <property type="term" value="C:extracellular region"/>
    <property type="evidence" value="ECO:0007669"/>
    <property type="project" value="InterPro"/>
</dbReference>
<feature type="domain" description="C-type lectin" evidence="15">
    <location>
        <begin position="48"/>
        <end position="172"/>
    </location>
</feature>
<dbReference type="CDD" id="cd00041">
    <property type="entry name" value="CUB"/>
    <property type="match status" value="3"/>
</dbReference>
<evidence type="ECO:0000256" key="8">
    <source>
        <dbReference type="PROSITE-ProRule" id="PRU00059"/>
    </source>
</evidence>
<evidence type="ECO:0000256" key="7">
    <source>
        <dbReference type="ARBA" id="ARBA00023180"/>
    </source>
</evidence>
<dbReference type="Proteomes" id="UP000549394">
    <property type="component" value="Unassembled WGS sequence"/>
</dbReference>
<dbReference type="InterPro" id="IPR009030">
    <property type="entry name" value="Growth_fac_rcpt_cys_sf"/>
</dbReference>
<feature type="disulfide bond" evidence="9">
    <location>
        <begin position="2374"/>
        <end position="2383"/>
    </location>
</feature>
<evidence type="ECO:0000256" key="3">
    <source>
        <dbReference type="ARBA" id="ARBA00022729"/>
    </source>
</evidence>
<dbReference type="InterPro" id="IPR000177">
    <property type="entry name" value="Apple"/>
</dbReference>
<dbReference type="PROSITE" id="PS50068">
    <property type="entry name" value="LDLRA_2"/>
    <property type="match status" value="1"/>
</dbReference>
<dbReference type="PANTHER" id="PTHR12916">
    <property type="entry name" value="CYTOCHROME C OXIDASE POLYPEPTIDE VIC-2"/>
    <property type="match status" value="1"/>
</dbReference>
<keyword evidence="5 11" id="KW-1133">Transmembrane helix</keyword>
<feature type="domain" description="EGF-like" evidence="14">
    <location>
        <begin position="1975"/>
        <end position="2013"/>
    </location>
</feature>
<evidence type="ECO:0000256" key="2">
    <source>
        <dbReference type="ARBA" id="ARBA00022692"/>
    </source>
</evidence>
<evidence type="ECO:0000256" key="4">
    <source>
        <dbReference type="ARBA" id="ARBA00022737"/>
    </source>
</evidence>
<dbReference type="Pfam" id="PF00084">
    <property type="entry name" value="Sushi"/>
    <property type="match status" value="3"/>
</dbReference>
<evidence type="ECO:0000259" key="13">
    <source>
        <dbReference type="PROSITE" id="PS01180"/>
    </source>
</evidence>
<dbReference type="InterPro" id="IPR036055">
    <property type="entry name" value="LDL_receptor-like_sf"/>
</dbReference>
<feature type="disulfide bond" evidence="9">
    <location>
        <begin position="2238"/>
        <end position="2255"/>
    </location>
</feature>
<dbReference type="SMART" id="SM00208">
    <property type="entry name" value="TNFR"/>
    <property type="match status" value="6"/>
</dbReference>
<dbReference type="OrthoDB" id="6287073at2759"/>
<protein>
    <submittedName>
        <fullName evidence="19">DgyrCDS12702</fullName>
    </submittedName>
</protein>
<dbReference type="InterPro" id="IPR001368">
    <property type="entry name" value="TNFR/NGFR_Cys_rich_reg"/>
</dbReference>
<feature type="domain" description="Sushi" evidence="17">
    <location>
        <begin position="648"/>
        <end position="716"/>
    </location>
</feature>
<dbReference type="InterPro" id="IPR002172">
    <property type="entry name" value="LDrepeatLR_classA_rpt"/>
</dbReference>
<dbReference type="SMART" id="SM00179">
    <property type="entry name" value="EGF_CA"/>
    <property type="match status" value="14"/>
</dbReference>
<dbReference type="Gene3D" id="2.10.70.10">
    <property type="entry name" value="Complement Module, domain 1"/>
    <property type="match status" value="5"/>
</dbReference>
<feature type="disulfide bond" evidence="9">
    <location>
        <begin position="1822"/>
        <end position="1832"/>
    </location>
</feature>
<dbReference type="PROSITE" id="PS00010">
    <property type="entry name" value="ASX_HYDROXYL"/>
    <property type="match status" value="8"/>
</dbReference>
<feature type="domain" description="CUB" evidence="13">
    <location>
        <begin position="219"/>
        <end position="333"/>
    </location>
</feature>
<dbReference type="InterPro" id="IPR000436">
    <property type="entry name" value="Sushi_SCR_CCP_dom"/>
</dbReference>
<dbReference type="InterPro" id="IPR003609">
    <property type="entry name" value="Pan_app"/>
</dbReference>
<feature type="domain" description="EGF-like" evidence="14">
    <location>
        <begin position="1818"/>
        <end position="1853"/>
    </location>
</feature>
<dbReference type="PROSITE" id="PS01186">
    <property type="entry name" value="EGF_2"/>
    <property type="match status" value="7"/>
</dbReference>
<dbReference type="Pfam" id="PF12661">
    <property type="entry name" value="hEGF"/>
    <property type="match status" value="3"/>
</dbReference>
<feature type="domain" description="Sushi" evidence="17">
    <location>
        <begin position="1211"/>
        <end position="1272"/>
    </location>
</feature>
<feature type="domain" description="EGF-like" evidence="14">
    <location>
        <begin position="2015"/>
        <end position="2052"/>
    </location>
</feature>
<dbReference type="SMART" id="SM00192">
    <property type="entry name" value="LDLa"/>
    <property type="match status" value="1"/>
</dbReference>
<feature type="disulfide bond" evidence="9">
    <location>
        <begin position="2506"/>
        <end position="2516"/>
    </location>
</feature>
<feature type="domain" description="EGF-like" evidence="14">
    <location>
        <begin position="2502"/>
        <end position="2537"/>
    </location>
</feature>
<dbReference type="SUPFAM" id="SSF57196">
    <property type="entry name" value="EGF/Laminin"/>
    <property type="match status" value="9"/>
</dbReference>
<evidence type="ECO:0000313" key="20">
    <source>
        <dbReference type="Proteomes" id="UP000549394"/>
    </source>
</evidence>
<dbReference type="InterPro" id="IPR003410">
    <property type="entry name" value="HYR_dom"/>
</dbReference>
<dbReference type="Gene3D" id="2.60.120.200">
    <property type="match status" value="1"/>
</dbReference>
<keyword evidence="20" id="KW-1185">Reference proteome</keyword>
<dbReference type="Pfam" id="PF13385">
    <property type="entry name" value="Laminin_G_3"/>
    <property type="match status" value="1"/>
</dbReference>
<dbReference type="SUPFAM" id="SSF57535">
    <property type="entry name" value="Complement control module/SCR domain"/>
    <property type="match status" value="5"/>
</dbReference>
<dbReference type="PROSITE" id="PS50026">
    <property type="entry name" value="EGF_3"/>
    <property type="match status" value="15"/>
</dbReference>
<dbReference type="Pfam" id="PF02494">
    <property type="entry name" value="HYR"/>
    <property type="match status" value="1"/>
</dbReference>
<dbReference type="GO" id="GO:0005509">
    <property type="term" value="F:calcium ion binding"/>
    <property type="evidence" value="ECO:0007669"/>
    <property type="project" value="InterPro"/>
</dbReference>
<feature type="domain" description="EGF-like" evidence="14">
    <location>
        <begin position="894"/>
        <end position="934"/>
    </location>
</feature>
<dbReference type="InterPro" id="IPR000742">
    <property type="entry name" value="EGF"/>
</dbReference>
<dbReference type="SUPFAM" id="SSF56436">
    <property type="entry name" value="C-type lectin-like"/>
    <property type="match status" value="1"/>
</dbReference>
<evidence type="ECO:0000259" key="17">
    <source>
        <dbReference type="PROSITE" id="PS50923"/>
    </source>
</evidence>
<feature type="domain" description="EGF-like" evidence="14">
    <location>
        <begin position="2054"/>
        <end position="2091"/>
    </location>
</feature>
<organism evidence="19 20">
    <name type="scientific">Dimorphilus gyrociliatus</name>
    <dbReference type="NCBI Taxonomy" id="2664684"/>
    <lineage>
        <taxon>Eukaryota</taxon>
        <taxon>Metazoa</taxon>
        <taxon>Spiralia</taxon>
        <taxon>Lophotrochozoa</taxon>
        <taxon>Annelida</taxon>
        <taxon>Polychaeta</taxon>
        <taxon>Polychaeta incertae sedis</taxon>
        <taxon>Dinophilidae</taxon>
        <taxon>Dimorphilus</taxon>
    </lineage>
</organism>
<feature type="domain" description="EGF-like" evidence="14">
    <location>
        <begin position="2229"/>
        <end position="2267"/>
    </location>
</feature>
<feature type="disulfide bond" evidence="8">
    <location>
        <begin position="219"/>
        <end position="246"/>
    </location>
</feature>
<evidence type="ECO:0000313" key="19">
    <source>
        <dbReference type="EMBL" id="CAD5124417.1"/>
    </source>
</evidence>
<keyword evidence="3 12" id="KW-0732">Signal</keyword>
<dbReference type="InterPro" id="IPR011641">
    <property type="entry name" value="Tyr-kin_ephrin_A/B_rcpt-like"/>
</dbReference>